<sequence>MPVEKDRGQEIFSYLNSLIVRGALYSGKDRYFGNVHGHPLLICTSPNWSSREANSFDFDTDGRPKSLVIVVGKPRAEARELYGLKTTSGDICVPEKLLEYYQLVRSGVNVIQSRSHLVLQTALGFEAHVGVGESADQPFWLIPNFKIRDPEEQLIVAERLKDRIAEVRTKLPQFSS</sequence>
<reference evidence="1 2" key="1">
    <citation type="journal article" date="2015" name="Nature">
        <title>rRNA introns, odd ribosomes, and small enigmatic genomes across a large radiation of phyla.</title>
        <authorList>
            <person name="Brown C.T."/>
            <person name="Hug L.A."/>
            <person name="Thomas B.C."/>
            <person name="Sharon I."/>
            <person name="Castelle C.J."/>
            <person name="Singh A."/>
            <person name="Wilkins M.J."/>
            <person name="Williams K.H."/>
            <person name="Banfield J.F."/>
        </authorList>
    </citation>
    <scope>NUCLEOTIDE SEQUENCE [LARGE SCALE GENOMIC DNA]</scope>
</reference>
<accession>A0A0G0ZMX6</accession>
<evidence type="ECO:0000313" key="1">
    <source>
        <dbReference type="EMBL" id="KKS14338.1"/>
    </source>
</evidence>
<comment type="caution">
    <text evidence="1">The sequence shown here is derived from an EMBL/GenBank/DDBJ whole genome shotgun (WGS) entry which is preliminary data.</text>
</comment>
<dbReference type="Proteomes" id="UP000034753">
    <property type="component" value="Unassembled WGS sequence"/>
</dbReference>
<organism evidence="1 2">
    <name type="scientific">Candidatus Daviesbacteria bacterium GW2011_GWB1_41_5</name>
    <dbReference type="NCBI Taxonomy" id="1618429"/>
    <lineage>
        <taxon>Bacteria</taxon>
        <taxon>Candidatus Daviesiibacteriota</taxon>
    </lineage>
</organism>
<evidence type="ECO:0000313" key="2">
    <source>
        <dbReference type="Proteomes" id="UP000034753"/>
    </source>
</evidence>
<dbReference type="AlphaFoldDB" id="A0A0G0ZMX6"/>
<gene>
    <name evidence="1" type="ORF">UU67_C0002G0004</name>
</gene>
<proteinExistence type="predicted"/>
<dbReference type="EMBL" id="LCBN01000002">
    <property type="protein sequence ID" value="KKS14338.1"/>
    <property type="molecule type" value="Genomic_DNA"/>
</dbReference>
<protein>
    <submittedName>
        <fullName evidence="1">Uncharacterized protein</fullName>
    </submittedName>
</protein>
<name>A0A0G0ZMX6_9BACT</name>